<dbReference type="Proteomes" id="UP000467840">
    <property type="component" value="Chromosome 3"/>
</dbReference>
<keyword evidence="2" id="KW-0539">Nucleus</keyword>
<dbReference type="Gene3D" id="2.40.50.770">
    <property type="entry name" value="RecQ-mediated genome instability protein Rmi1, C-terminal domain"/>
    <property type="match status" value="1"/>
</dbReference>
<accession>A0A6A6KDD9</accession>
<evidence type="ECO:0000256" key="3">
    <source>
        <dbReference type="SAM" id="MobiDB-lite"/>
    </source>
</evidence>
<gene>
    <name evidence="5" type="ORF">GH714_034350</name>
</gene>
<protein>
    <recommendedName>
        <fullName evidence="4">RecQ mediated genome instability protein 1 OB-fold domain-containing protein</fullName>
    </recommendedName>
</protein>
<comment type="caution">
    <text evidence="5">The sequence shown here is derived from an EMBL/GenBank/DDBJ whole genome shotgun (WGS) entry which is preliminary data.</text>
</comment>
<feature type="compositionally biased region" description="Basic residues" evidence="3">
    <location>
        <begin position="339"/>
        <end position="351"/>
    </location>
</feature>
<feature type="region of interest" description="Disordered" evidence="3">
    <location>
        <begin position="333"/>
        <end position="355"/>
    </location>
</feature>
<dbReference type="EMBL" id="JAAGAX010000017">
    <property type="protein sequence ID" value="KAF2286871.1"/>
    <property type="molecule type" value="Genomic_DNA"/>
</dbReference>
<dbReference type="PANTHER" id="PTHR13681:SF24">
    <property type="entry name" value="TUDOR DOMAIN-CONTAINING PROTEIN 3"/>
    <property type="match status" value="1"/>
</dbReference>
<evidence type="ECO:0000259" key="4">
    <source>
        <dbReference type="Pfam" id="PF08585"/>
    </source>
</evidence>
<dbReference type="PANTHER" id="PTHR13681">
    <property type="entry name" value="SURVIVAL OF MOTOR NEURON-RELATED-SPLICING FACTOR 30-RELATED"/>
    <property type="match status" value="1"/>
</dbReference>
<evidence type="ECO:0000313" key="5">
    <source>
        <dbReference type="EMBL" id="KAF2286871.1"/>
    </source>
</evidence>
<feature type="region of interest" description="Disordered" evidence="3">
    <location>
        <begin position="197"/>
        <end position="244"/>
    </location>
</feature>
<evidence type="ECO:0000313" key="6">
    <source>
        <dbReference type="Proteomes" id="UP000467840"/>
    </source>
</evidence>
<sequence length="422" mass="46510">MEGEESSEASEAVIETLRTRGWSIGDIDQVKALIFIQSALSDDQETSAVADSVESELLNMDLKSIGAKSLPDSNLIRKTSHLLGPKVLQRLLRLRLADGHNEITAIEYSHIPSIPNDVVPGSMENKTPIHSGILCLNPKDITIIGGVVPSLYEEWQLNQKYSGFSRSLMRLSEETDSGAPPPFEKLQIVAPFHRSSKQGKPAVLQSSNVQNQATAQKHLQSTSHPNQYSRAQKYRGKDKEEEPQVLILDKKIDYSESTSKSSVPTTVETAGNTEIRLIDAQQNADYLDDKVTAASLAQSIEQKPSNSETRLKEVAESVPVQNQAAALKLLQKMSSSNQGHRHSRGRKHKGKGKQEEHQVFTLDEWENRKVGADPTLKNNLPDASADEDIAWQLQNQLDVEDSHVSILAFSSVTTGGIIEILI</sequence>
<keyword evidence="6" id="KW-1185">Reference proteome</keyword>
<evidence type="ECO:0000256" key="2">
    <source>
        <dbReference type="ARBA" id="ARBA00023242"/>
    </source>
</evidence>
<dbReference type="GO" id="GO:0005634">
    <property type="term" value="C:nucleus"/>
    <property type="evidence" value="ECO:0007669"/>
    <property type="project" value="UniProtKB-SubCell"/>
</dbReference>
<dbReference type="Pfam" id="PF08585">
    <property type="entry name" value="RMI1_N_C"/>
    <property type="match status" value="1"/>
</dbReference>
<comment type="subcellular location">
    <subcellularLocation>
        <location evidence="1">Nucleus</location>
    </subcellularLocation>
</comment>
<evidence type="ECO:0000256" key="1">
    <source>
        <dbReference type="ARBA" id="ARBA00004123"/>
    </source>
</evidence>
<dbReference type="AlphaFoldDB" id="A0A6A6KDD9"/>
<organism evidence="5 6">
    <name type="scientific">Hevea brasiliensis</name>
    <name type="common">Para rubber tree</name>
    <name type="synonym">Siphonia brasiliensis</name>
    <dbReference type="NCBI Taxonomy" id="3981"/>
    <lineage>
        <taxon>Eukaryota</taxon>
        <taxon>Viridiplantae</taxon>
        <taxon>Streptophyta</taxon>
        <taxon>Embryophyta</taxon>
        <taxon>Tracheophyta</taxon>
        <taxon>Spermatophyta</taxon>
        <taxon>Magnoliopsida</taxon>
        <taxon>eudicotyledons</taxon>
        <taxon>Gunneridae</taxon>
        <taxon>Pentapetalae</taxon>
        <taxon>rosids</taxon>
        <taxon>fabids</taxon>
        <taxon>Malpighiales</taxon>
        <taxon>Euphorbiaceae</taxon>
        <taxon>Crotonoideae</taxon>
        <taxon>Micrandreae</taxon>
        <taxon>Hevea</taxon>
    </lineage>
</organism>
<feature type="compositionally biased region" description="Basic and acidic residues" evidence="3">
    <location>
        <begin position="235"/>
        <end position="244"/>
    </location>
</feature>
<proteinExistence type="predicted"/>
<feature type="compositionally biased region" description="Polar residues" evidence="3">
    <location>
        <begin position="204"/>
        <end position="230"/>
    </location>
</feature>
<feature type="domain" description="RecQ mediated genome instability protein 1 OB-fold" evidence="4">
    <location>
        <begin position="84"/>
        <end position="156"/>
    </location>
</feature>
<name>A0A6A6KDD9_HEVBR</name>
<dbReference type="InterPro" id="IPR013894">
    <property type="entry name" value="RMI1_OB"/>
</dbReference>
<reference evidence="5 6" key="1">
    <citation type="journal article" date="2020" name="Mol. Plant">
        <title>The Chromosome-Based Rubber Tree Genome Provides New Insights into Spurge Genome Evolution and Rubber Biosynthesis.</title>
        <authorList>
            <person name="Liu J."/>
            <person name="Shi C."/>
            <person name="Shi C.C."/>
            <person name="Li W."/>
            <person name="Zhang Q.J."/>
            <person name="Zhang Y."/>
            <person name="Li K."/>
            <person name="Lu H.F."/>
            <person name="Shi C."/>
            <person name="Zhu S.T."/>
            <person name="Xiao Z.Y."/>
            <person name="Nan H."/>
            <person name="Yue Y."/>
            <person name="Zhu X.G."/>
            <person name="Wu Y."/>
            <person name="Hong X.N."/>
            <person name="Fan G.Y."/>
            <person name="Tong Y."/>
            <person name="Zhang D."/>
            <person name="Mao C.L."/>
            <person name="Liu Y.L."/>
            <person name="Hao S.J."/>
            <person name="Liu W.Q."/>
            <person name="Lv M.Q."/>
            <person name="Zhang H.B."/>
            <person name="Liu Y."/>
            <person name="Hu-Tang G.R."/>
            <person name="Wang J.P."/>
            <person name="Wang J.H."/>
            <person name="Sun Y.H."/>
            <person name="Ni S.B."/>
            <person name="Chen W.B."/>
            <person name="Zhang X.C."/>
            <person name="Jiao Y.N."/>
            <person name="Eichler E.E."/>
            <person name="Li G.H."/>
            <person name="Liu X."/>
            <person name="Gao L.Z."/>
        </authorList>
    </citation>
    <scope>NUCLEOTIDE SEQUENCE [LARGE SCALE GENOMIC DNA]</scope>
    <source>
        <strain evidence="6">cv. GT1</strain>
        <tissue evidence="5">Leaf</tissue>
    </source>
</reference>
<dbReference type="InterPro" id="IPR042470">
    <property type="entry name" value="RMI1_N_C_sf"/>
</dbReference>